<keyword evidence="4" id="KW-1185">Reference proteome</keyword>
<dbReference type="AlphaFoldDB" id="A0AAD1T8R3"/>
<organism evidence="3 4">
    <name type="scientific">Pelobates cultripes</name>
    <name type="common">Western spadefoot toad</name>
    <dbReference type="NCBI Taxonomy" id="61616"/>
    <lineage>
        <taxon>Eukaryota</taxon>
        <taxon>Metazoa</taxon>
        <taxon>Chordata</taxon>
        <taxon>Craniata</taxon>
        <taxon>Vertebrata</taxon>
        <taxon>Euteleostomi</taxon>
        <taxon>Amphibia</taxon>
        <taxon>Batrachia</taxon>
        <taxon>Anura</taxon>
        <taxon>Pelobatoidea</taxon>
        <taxon>Pelobatidae</taxon>
        <taxon>Pelobates</taxon>
    </lineage>
</organism>
<keyword evidence="2" id="KW-0342">GTP-binding</keyword>
<evidence type="ECO:0000313" key="3">
    <source>
        <dbReference type="EMBL" id="CAH2321635.1"/>
    </source>
</evidence>
<dbReference type="Gene3D" id="1.10.1580.10">
    <property type="match status" value="1"/>
</dbReference>
<gene>
    <name evidence="3" type="ORF">PECUL_23A010040</name>
</gene>
<protein>
    <submittedName>
        <fullName evidence="3">Mitochondrial ribosome-associated GTPase 1</fullName>
    </submittedName>
</protein>
<accession>A0AAD1T8R3</accession>
<evidence type="ECO:0000256" key="2">
    <source>
        <dbReference type="ARBA" id="ARBA00023134"/>
    </source>
</evidence>
<dbReference type="InterPro" id="IPR023179">
    <property type="entry name" value="GTP-bd_ortho_bundle_sf"/>
</dbReference>
<evidence type="ECO:0000256" key="1">
    <source>
        <dbReference type="ARBA" id="ARBA00022741"/>
    </source>
</evidence>
<sequence>YVEKYGLDGPCPDIEGLLKKIALKLGKTQKVKALTGVGDVNITVPNYSAAAYDFIRTYRRGELGQMTLD</sequence>
<proteinExistence type="predicted"/>
<evidence type="ECO:0000313" key="4">
    <source>
        <dbReference type="Proteomes" id="UP001295444"/>
    </source>
</evidence>
<dbReference type="Proteomes" id="UP001295444">
    <property type="component" value="Chromosome 11"/>
</dbReference>
<dbReference type="EMBL" id="OW240922">
    <property type="protein sequence ID" value="CAH2321635.1"/>
    <property type="molecule type" value="Genomic_DNA"/>
</dbReference>
<reference evidence="3" key="1">
    <citation type="submission" date="2022-03" db="EMBL/GenBank/DDBJ databases">
        <authorList>
            <person name="Alioto T."/>
            <person name="Alioto T."/>
            <person name="Gomez Garrido J."/>
        </authorList>
    </citation>
    <scope>NUCLEOTIDE SEQUENCE</scope>
</reference>
<feature type="non-terminal residue" evidence="3">
    <location>
        <position position="1"/>
    </location>
</feature>
<dbReference type="GO" id="GO:0005525">
    <property type="term" value="F:GTP binding"/>
    <property type="evidence" value="ECO:0007669"/>
    <property type="project" value="UniProtKB-KW"/>
</dbReference>
<name>A0AAD1T8R3_PELCU</name>
<keyword evidence="1" id="KW-0547">Nucleotide-binding</keyword>